<evidence type="ECO:0000313" key="2">
    <source>
        <dbReference type="Proteomes" id="UP000830167"/>
    </source>
</evidence>
<evidence type="ECO:0000313" key="1">
    <source>
        <dbReference type="EMBL" id="UOF91864.1"/>
    </source>
</evidence>
<dbReference type="EMBL" id="CP089291">
    <property type="protein sequence ID" value="UOF91864.1"/>
    <property type="molecule type" value="Genomic_DNA"/>
</dbReference>
<gene>
    <name evidence="1" type="ORF">LSG31_06390</name>
</gene>
<dbReference type="Proteomes" id="UP000830167">
    <property type="component" value="Chromosome"/>
</dbReference>
<sequence length="98" mass="11139">MLNETVLYNFLQNDREDVLAILQMRFGGIPLEIENKIEEISDVKTLERLILVAANAATWDVFVSELEEGKDAFRMVGEAFNPVSLSMGGEYIWQSKIN</sequence>
<protein>
    <submittedName>
        <fullName evidence="1">Uncharacterized protein</fullName>
    </submittedName>
</protein>
<accession>A0ABY4CPG5</accession>
<reference evidence="1" key="1">
    <citation type="submission" date="2021-12" db="EMBL/GenBank/DDBJ databases">
        <title>Alicyclobacillaceae gen. nov., sp. nov., isolated from chalcocite enrichment system.</title>
        <authorList>
            <person name="Jiang Z."/>
        </authorList>
    </citation>
    <scope>NUCLEOTIDE SEQUENCE</scope>
    <source>
        <strain evidence="1">MYW30-H2</strain>
    </source>
</reference>
<dbReference type="RefSeq" id="WP_347438554.1">
    <property type="nucleotide sequence ID" value="NZ_CP089291.1"/>
</dbReference>
<keyword evidence="2" id="KW-1185">Reference proteome</keyword>
<proteinExistence type="predicted"/>
<organism evidence="1 2">
    <name type="scientific">Fodinisporobacter ferrooxydans</name>
    <dbReference type="NCBI Taxonomy" id="2901836"/>
    <lineage>
        <taxon>Bacteria</taxon>
        <taxon>Bacillati</taxon>
        <taxon>Bacillota</taxon>
        <taxon>Bacilli</taxon>
        <taxon>Bacillales</taxon>
        <taxon>Alicyclobacillaceae</taxon>
        <taxon>Fodinisporobacter</taxon>
    </lineage>
</organism>
<name>A0ABY4CPG5_9BACL</name>